<dbReference type="PANTHER" id="PTHR32063">
    <property type="match status" value="1"/>
</dbReference>
<comment type="caution">
    <text evidence="2">The sequence shown here is derived from an EMBL/GenBank/DDBJ whole genome shotgun (WGS) entry which is preliminary data.</text>
</comment>
<feature type="transmembrane region" description="Helical" evidence="1">
    <location>
        <begin position="403"/>
        <end position="425"/>
    </location>
</feature>
<feature type="transmembrane region" description="Helical" evidence="1">
    <location>
        <begin position="922"/>
        <end position="941"/>
    </location>
</feature>
<feature type="transmembrane region" description="Helical" evidence="1">
    <location>
        <begin position="891"/>
        <end position="910"/>
    </location>
</feature>
<feature type="transmembrane region" description="Helical" evidence="1">
    <location>
        <begin position="336"/>
        <end position="355"/>
    </location>
</feature>
<reference evidence="2" key="1">
    <citation type="journal article" date="2020" name="mSystems">
        <title>Genome- and Community-Level Interaction Insights into Carbon Utilization and Element Cycling Functions of Hydrothermarchaeota in Hydrothermal Sediment.</title>
        <authorList>
            <person name="Zhou Z."/>
            <person name="Liu Y."/>
            <person name="Xu W."/>
            <person name="Pan J."/>
            <person name="Luo Z.H."/>
            <person name="Li M."/>
        </authorList>
    </citation>
    <scope>NUCLEOTIDE SEQUENCE [LARGE SCALE GENOMIC DNA]</scope>
    <source>
        <strain evidence="2">SpSt-69</strain>
    </source>
</reference>
<dbReference type="GO" id="GO:0042910">
    <property type="term" value="F:xenobiotic transmembrane transporter activity"/>
    <property type="evidence" value="ECO:0007669"/>
    <property type="project" value="TreeGrafter"/>
</dbReference>
<protein>
    <submittedName>
        <fullName evidence="2">Efflux RND transporter permease subunit</fullName>
    </submittedName>
</protein>
<dbReference type="Gene3D" id="3.30.2090.10">
    <property type="entry name" value="Multidrug efflux transporter AcrB TolC docking domain, DN and DC subdomains"/>
    <property type="match status" value="2"/>
</dbReference>
<name>A0A7V3ZYS5_UNCW3</name>
<dbReference type="InterPro" id="IPR001036">
    <property type="entry name" value="Acrflvin-R"/>
</dbReference>
<feature type="transmembrane region" description="Helical" evidence="1">
    <location>
        <begin position="437"/>
        <end position="461"/>
    </location>
</feature>
<dbReference type="Gene3D" id="1.20.1640.10">
    <property type="entry name" value="Multidrug efflux transporter AcrB transmembrane domain"/>
    <property type="match status" value="3"/>
</dbReference>
<gene>
    <name evidence="2" type="ORF">ENU66_07245</name>
</gene>
<organism evidence="2">
    <name type="scientific">candidate division WOR-3 bacterium</name>
    <dbReference type="NCBI Taxonomy" id="2052148"/>
    <lineage>
        <taxon>Bacteria</taxon>
        <taxon>Bacteria division WOR-3</taxon>
    </lineage>
</organism>
<dbReference type="SUPFAM" id="SSF82693">
    <property type="entry name" value="Multidrug efflux transporter AcrB pore domain, PN1, PN2, PC1 and PC2 subdomains"/>
    <property type="match status" value="1"/>
</dbReference>
<feature type="transmembrane region" description="Helical" evidence="1">
    <location>
        <begin position="850"/>
        <end position="871"/>
    </location>
</feature>
<accession>A0A7V3ZYS5</accession>
<feature type="transmembrane region" description="Helical" evidence="1">
    <location>
        <begin position="824"/>
        <end position="844"/>
    </location>
</feature>
<keyword evidence="1" id="KW-0812">Transmembrane</keyword>
<dbReference type="Pfam" id="PF00873">
    <property type="entry name" value="ACR_tran"/>
    <property type="match status" value="2"/>
</dbReference>
<dbReference type="SUPFAM" id="SSF82866">
    <property type="entry name" value="Multidrug efflux transporter AcrB transmembrane domain"/>
    <property type="match status" value="2"/>
</dbReference>
<dbReference type="GO" id="GO:0005886">
    <property type="term" value="C:plasma membrane"/>
    <property type="evidence" value="ECO:0007669"/>
    <property type="project" value="TreeGrafter"/>
</dbReference>
<dbReference type="PRINTS" id="PR00702">
    <property type="entry name" value="ACRIFLAVINRP"/>
</dbReference>
<feature type="transmembrane region" description="Helical" evidence="1">
    <location>
        <begin position="798"/>
        <end position="817"/>
    </location>
</feature>
<feature type="transmembrane region" description="Helical" evidence="1">
    <location>
        <begin position="305"/>
        <end position="324"/>
    </location>
</feature>
<dbReference type="Gene3D" id="3.30.70.1430">
    <property type="entry name" value="Multidrug efflux transporter AcrB pore domain"/>
    <property type="match status" value="1"/>
</dbReference>
<sequence length="947" mass="106829">MISIVKFALRHGIRTFTILTMLILLSVYGLFHIPISLWPEITYPQIHITYSYEGMDPEFIATKYTPYIEGFIWSLTEVKSISSSTKEHSIDIDIVLKSNSDPERFIIKVFDVLKEAKLPDFFVGPFVHKKHSAEQYDMEFYIENCEKPLVDSLFLFLKAVGGIKKVEVIGEETAKTILRPRLFALHDLNILFSDIANYLGSHFKRNIFPLGKGELLEISVNSPNLSELQIRGIPLKDIFDIENHSQKSIFLCDGKKSILFRISFKSGENKVRISKEVHRILKSFESLTGKRITLTFDIGDEIKKAYIKLFLTFSFGLLFLLLILSIFERNILESTLTLLTAVLSAQVTLAIFLLVKVSINVVTLSGLVFGLGLLVDTAIVFVEEYHSNIQKMNKTKALFVTSSTTFSPLLASTLTSLIVFIPFFYASSDIRLRYKEFILALSMALVASLAIIYFIFPPFFFAKKHIKQEGHILGNVLIPYRALVKFFVANPVIPIVFYILIVGFSPFVYKRLNKGHILIFDKESLSSIIIYIYPASGSVDPLVLNEKIITPLNTEVNRFKNKLPPDYSLHTFVNITSEGAIMEIKASKKAVNYGVLRELRASLEGLLSNFGGLDIRMIGGGSEDFVISEGNVKPFMFTLPVYGYSYKKLRYIAEKIALELKKSEYFPITKANFYFGRSITSYVLDLGCGNTQLFMKLKDISKEAKLTDIGDGAIIKGKPIVDLYELESRITGIERKEAKKNIGRKNRYFEILVGFVYQGPPDSLKSILENFKKKNPLPPGFYYDIRTAMGDNDYTKSFIAALGFTVILLLLLIASVFNQIRASISVFFAIPFTLSGIFLIFKISNSAFDINAVLATLITIGIAVNDSIILVKKALVTRDVIEASVSRMRSIIYTSLTTIVTALPFLLLYHPEEMWHKFAYSVIGGISFSTSFALFILPAIVKMFKIS</sequence>
<dbReference type="InterPro" id="IPR027463">
    <property type="entry name" value="AcrB_DN_DC_subdom"/>
</dbReference>
<dbReference type="Gene3D" id="3.30.70.1320">
    <property type="entry name" value="Multidrug efflux transporter AcrB pore domain like"/>
    <property type="match status" value="1"/>
</dbReference>
<keyword evidence="1" id="KW-0472">Membrane</keyword>
<keyword evidence="1" id="KW-1133">Transmembrane helix</keyword>
<dbReference type="AlphaFoldDB" id="A0A7V3ZYS5"/>
<dbReference type="EMBL" id="DTDJ01000046">
    <property type="protein sequence ID" value="HGL18105.1"/>
    <property type="molecule type" value="Genomic_DNA"/>
</dbReference>
<feature type="transmembrane region" description="Helical" evidence="1">
    <location>
        <begin position="482"/>
        <end position="509"/>
    </location>
</feature>
<evidence type="ECO:0000313" key="2">
    <source>
        <dbReference type="EMBL" id="HGL18105.1"/>
    </source>
</evidence>
<feature type="transmembrane region" description="Helical" evidence="1">
    <location>
        <begin position="361"/>
        <end position="382"/>
    </location>
</feature>
<evidence type="ECO:0000256" key="1">
    <source>
        <dbReference type="SAM" id="Phobius"/>
    </source>
</evidence>
<dbReference type="Gene3D" id="3.30.70.1440">
    <property type="entry name" value="Multidrug efflux transporter AcrB pore domain"/>
    <property type="match status" value="1"/>
</dbReference>
<feature type="transmembrane region" description="Helical" evidence="1">
    <location>
        <begin position="12"/>
        <end position="31"/>
    </location>
</feature>
<proteinExistence type="predicted"/>
<dbReference type="PANTHER" id="PTHR32063:SF0">
    <property type="entry name" value="SWARMING MOTILITY PROTEIN SWRC"/>
    <property type="match status" value="1"/>
</dbReference>